<dbReference type="InterPro" id="IPR003200">
    <property type="entry name" value="Nict_dMeBzImd_PRibTrfase"/>
</dbReference>
<gene>
    <name evidence="11" type="primary">cobT</name>
    <name evidence="12" type="ORF">SAMN02745225_01278</name>
</gene>
<keyword evidence="13" id="KW-1185">Reference proteome</keyword>
<comment type="function">
    <text evidence="1 11">Catalyzes the synthesis of alpha-ribazole-5'-phosphate from nicotinate mononucleotide (NAMN) and 5,6-dimethylbenzimidazole (DMB).</text>
</comment>
<comment type="pathway">
    <text evidence="2 11">Nucleoside biosynthesis; alpha-ribazole biosynthesis; alpha-ribazole from 5,6-dimethylbenzimidazole: step 1/2.</text>
</comment>
<dbReference type="InterPro" id="IPR023195">
    <property type="entry name" value="Nict_dMeBzImd_PRibTrfase_N"/>
</dbReference>
<evidence type="ECO:0000256" key="8">
    <source>
        <dbReference type="ARBA" id="ARBA00022679"/>
    </source>
</evidence>
<reference evidence="13" key="1">
    <citation type="submission" date="2016-11" db="EMBL/GenBank/DDBJ databases">
        <authorList>
            <person name="Varghese N."/>
            <person name="Submissions S."/>
        </authorList>
    </citation>
    <scope>NUCLEOTIDE SEQUENCE [LARGE SCALE GENOMIC DNA]</scope>
    <source>
        <strain evidence="13">DSM 19514</strain>
    </source>
</reference>
<dbReference type="EC" id="2.4.2.21" evidence="4 11"/>
<dbReference type="SUPFAM" id="SSF52733">
    <property type="entry name" value="Nicotinate mononucleotide:5,6-dimethylbenzimidazole phosphoribosyltransferase (CobT)"/>
    <property type="match status" value="1"/>
</dbReference>
<evidence type="ECO:0000256" key="6">
    <source>
        <dbReference type="ARBA" id="ARBA00022573"/>
    </source>
</evidence>
<evidence type="ECO:0000313" key="13">
    <source>
        <dbReference type="Proteomes" id="UP000184295"/>
    </source>
</evidence>
<dbReference type="Pfam" id="PF02277">
    <property type="entry name" value="DBI_PRT"/>
    <property type="match status" value="1"/>
</dbReference>
<evidence type="ECO:0000256" key="9">
    <source>
        <dbReference type="ARBA" id="ARBA00030686"/>
    </source>
</evidence>
<accession>A0A1M4VCI8</accession>
<dbReference type="EMBL" id="FQUL01000015">
    <property type="protein sequence ID" value="SHE66645.1"/>
    <property type="molecule type" value="Genomic_DNA"/>
</dbReference>
<comment type="similarity">
    <text evidence="3 11">Belongs to the CobT family.</text>
</comment>
<protein>
    <recommendedName>
        <fullName evidence="5 11">Nicotinate-nucleotide--dimethylbenzimidazole phosphoribosyltransferase</fullName>
        <shortName evidence="11">NN:DBI PRT</shortName>
        <ecNumber evidence="4 11">2.4.2.21</ecNumber>
    </recommendedName>
    <alternativeName>
        <fullName evidence="9 11">N(1)-alpha-phosphoribosyltransferase</fullName>
    </alternativeName>
</protein>
<evidence type="ECO:0000256" key="2">
    <source>
        <dbReference type="ARBA" id="ARBA00005049"/>
    </source>
</evidence>
<dbReference type="HAMAP" id="MF_00230">
    <property type="entry name" value="CobT"/>
    <property type="match status" value="1"/>
</dbReference>
<evidence type="ECO:0000313" key="12">
    <source>
        <dbReference type="EMBL" id="SHE66645.1"/>
    </source>
</evidence>
<sequence>MTDLAVSVEKVSQAHIDSAKQRQLSLTKPPGSLGVLEEVGNRLCGIFGQTPPPSLDLIDVTVFAGDHGVVGEGVTPWPQEVTVQMLSNFVTGGAAINVIASVVGARVLVVDVGVASDTSLLEGLVQRKQIFGTKSICSEAAMTYREARGCFEVGRDVAKDLIRSGSQLLVTGDMGIGNTTPAAALIAAAAGVDPKEVVGRGTGIDDLTFSRKCEIVEAALMRAERSTASLDDPVALLSELGGAEIAAIAGYVVGAAEMRRPVLVDGVIALSGALVATMFSPLIVDYIFAGHLSTEPGAAVALRHMGLRPLLTLDMRLGEGTGAALAVPVLRAASNILSEMATFDQAGVAQVKA</sequence>
<dbReference type="CDD" id="cd02439">
    <property type="entry name" value="DMB-PRT_CobT"/>
    <property type="match status" value="1"/>
</dbReference>
<dbReference type="Gene3D" id="1.10.1610.10">
    <property type="match status" value="1"/>
</dbReference>
<name>A0A1M4VCI8_9ACTN</name>
<dbReference type="RefSeq" id="WP_072790120.1">
    <property type="nucleotide sequence ID" value="NZ_FQUL01000015.1"/>
</dbReference>
<dbReference type="STRING" id="1121881.SAMN02745225_01278"/>
<dbReference type="GO" id="GO:0009236">
    <property type="term" value="P:cobalamin biosynthetic process"/>
    <property type="evidence" value="ECO:0007669"/>
    <property type="project" value="UniProtKB-UniRule"/>
</dbReference>
<evidence type="ECO:0000256" key="1">
    <source>
        <dbReference type="ARBA" id="ARBA00002197"/>
    </source>
</evidence>
<evidence type="ECO:0000256" key="10">
    <source>
        <dbReference type="ARBA" id="ARBA00047340"/>
    </source>
</evidence>
<dbReference type="FunFam" id="3.40.50.10210:FF:000001">
    <property type="entry name" value="Nicotinate-nucleotide--dimethylbenzimidazole phosphoribosyltransferase"/>
    <property type="match status" value="1"/>
</dbReference>
<keyword evidence="6 11" id="KW-0169">Cobalamin biosynthesis</keyword>
<dbReference type="OrthoDB" id="9781491at2"/>
<evidence type="ECO:0000256" key="4">
    <source>
        <dbReference type="ARBA" id="ARBA00011991"/>
    </source>
</evidence>
<evidence type="ECO:0000256" key="3">
    <source>
        <dbReference type="ARBA" id="ARBA00007110"/>
    </source>
</evidence>
<dbReference type="PANTHER" id="PTHR43463">
    <property type="entry name" value="NICOTINATE-NUCLEOTIDE--DIMETHYLBENZIMIDAZOLE PHOSPHORIBOSYLTRANSFERASE"/>
    <property type="match status" value="1"/>
</dbReference>
<evidence type="ECO:0000256" key="5">
    <source>
        <dbReference type="ARBA" id="ARBA00015486"/>
    </source>
</evidence>
<feature type="active site" description="Proton acceptor" evidence="11">
    <location>
        <position position="319"/>
    </location>
</feature>
<dbReference type="GO" id="GO:0008939">
    <property type="term" value="F:nicotinate-nucleotide-dimethylbenzimidazole phosphoribosyltransferase activity"/>
    <property type="evidence" value="ECO:0007669"/>
    <property type="project" value="UniProtKB-UniRule"/>
</dbReference>
<dbReference type="NCBIfam" id="TIGR03160">
    <property type="entry name" value="cobT_DBIPRT"/>
    <property type="match status" value="1"/>
</dbReference>
<dbReference type="AlphaFoldDB" id="A0A1M4VCI8"/>
<dbReference type="Proteomes" id="UP000184295">
    <property type="component" value="Unassembled WGS sequence"/>
</dbReference>
<evidence type="ECO:0000256" key="7">
    <source>
        <dbReference type="ARBA" id="ARBA00022676"/>
    </source>
</evidence>
<keyword evidence="7 11" id="KW-0328">Glycosyltransferase</keyword>
<keyword evidence="8 11" id="KW-0808">Transferase</keyword>
<dbReference type="Gene3D" id="3.40.50.10210">
    <property type="match status" value="1"/>
</dbReference>
<evidence type="ECO:0000256" key="11">
    <source>
        <dbReference type="HAMAP-Rule" id="MF_00230"/>
    </source>
</evidence>
<dbReference type="InterPro" id="IPR017846">
    <property type="entry name" value="Nict_dMeBzImd_PRibTrfase_bact"/>
</dbReference>
<dbReference type="PANTHER" id="PTHR43463:SF1">
    <property type="entry name" value="NICOTINATE-NUCLEOTIDE--DIMETHYLBENZIMIDAZOLE PHOSPHORIBOSYLTRANSFERASE"/>
    <property type="match status" value="1"/>
</dbReference>
<comment type="catalytic activity">
    <reaction evidence="10 11">
        <text>5,6-dimethylbenzimidazole + nicotinate beta-D-ribonucleotide = alpha-ribazole 5'-phosphate + nicotinate + H(+)</text>
        <dbReference type="Rhea" id="RHEA:11196"/>
        <dbReference type="ChEBI" id="CHEBI:15378"/>
        <dbReference type="ChEBI" id="CHEBI:15890"/>
        <dbReference type="ChEBI" id="CHEBI:32544"/>
        <dbReference type="ChEBI" id="CHEBI:57502"/>
        <dbReference type="ChEBI" id="CHEBI:57918"/>
        <dbReference type="EC" id="2.4.2.21"/>
    </reaction>
</comment>
<proteinExistence type="inferred from homology"/>
<organism evidence="12 13">
    <name type="scientific">Ferrithrix thermotolerans DSM 19514</name>
    <dbReference type="NCBI Taxonomy" id="1121881"/>
    <lineage>
        <taxon>Bacteria</taxon>
        <taxon>Bacillati</taxon>
        <taxon>Actinomycetota</taxon>
        <taxon>Acidimicrobiia</taxon>
        <taxon>Acidimicrobiales</taxon>
        <taxon>Acidimicrobiaceae</taxon>
        <taxon>Ferrithrix</taxon>
    </lineage>
</organism>
<dbReference type="NCBIfam" id="NF000996">
    <property type="entry name" value="PRK00105.1"/>
    <property type="match status" value="1"/>
</dbReference>
<dbReference type="UniPathway" id="UPA00061">
    <property type="reaction ID" value="UER00516"/>
</dbReference>
<dbReference type="InterPro" id="IPR036087">
    <property type="entry name" value="Nict_dMeBzImd_PRibTrfase_sf"/>
</dbReference>